<keyword evidence="3" id="KW-1185">Reference proteome</keyword>
<dbReference type="InterPro" id="IPR013651">
    <property type="entry name" value="ATP-grasp_RimK-type"/>
</dbReference>
<comment type="caution">
    <text evidence="2">The sequence shown here is derived from an EMBL/GenBank/DDBJ whole genome shotgun (WGS) entry which is preliminary data.</text>
</comment>
<gene>
    <name evidence="2" type="ORF">PSYPI_41239</name>
</gene>
<keyword evidence="2" id="KW-0808">Transferase</keyword>
<dbReference type="BioCyc" id="PSYR629263:G11X0-7531-MONOMER"/>
<dbReference type="Proteomes" id="UP000004986">
    <property type="component" value="Unassembled WGS sequence"/>
</dbReference>
<feature type="non-terminal residue" evidence="2">
    <location>
        <position position="1"/>
    </location>
</feature>
<evidence type="ECO:0000259" key="1">
    <source>
        <dbReference type="Pfam" id="PF08443"/>
    </source>
</evidence>
<evidence type="ECO:0000313" key="2">
    <source>
        <dbReference type="EMBL" id="EGH48388.1"/>
    </source>
</evidence>
<organism evidence="2 3">
    <name type="scientific">Pseudomonas syringae pv. pisi str. 1704B</name>
    <dbReference type="NCBI Taxonomy" id="629263"/>
    <lineage>
        <taxon>Bacteria</taxon>
        <taxon>Pseudomonadati</taxon>
        <taxon>Pseudomonadota</taxon>
        <taxon>Gammaproteobacteria</taxon>
        <taxon>Pseudomonadales</taxon>
        <taxon>Pseudomonadaceae</taxon>
        <taxon>Pseudomonas</taxon>
        <taxon>Pseudomonas syringae</taxon>
    </lineage>
</organism>
<name>F3GMT5_PSESJ</name>
<accession>F3GMT5</accession>
<dbReference type="GO" id="GO:0016740">
    <property type="term" value="F:transferase activity"/>
    <property type="evidence" value="ECO:0007669"/>
    <property type="project" value="UniProtKB-KW"/>
</dbReference>
<dbReference type="AlphaFoldDB" id="F3GMT5"/>
<dbReference type="HOGENOM" id="CLU_2518005_0_0_6"/>
<evidence type="ECO:0000313" key="3">
    <source>
        <dbReference type="Proteomes" id="UP000004986"/>
    </source>
</evidence>
<dbReference type="Pfam" id="PF08443">
    <property type="entry name" value="RimK"/>
    <property type="match status" value="1"/>
</dbReference>
<dbReference type="PATRIC" id="fig|629263.4.peg.5888"/>
<sequence>CRPLGVHEAPRAVVELALKTANLIGDGLYGVDLKQSGDQVVVIEVNDNPNLDAGIEDAYLQDDLYSLVLEEFVRRLELKRLGQAW</sequence>
<proteinExistence type="predicted"/>
<protein>
    <submittedName>
        <fullName evidence="2">Glutathione synthase/ribosomal protein S6 modification glutaminyl transferase</fullName>
    </submittedName>
</protein>
<dbReference type="Gene3D" id="3.30.470.20">
    <property type="entry name" value="ATP-grasp fold, B domain"/>
    <property type="match status" value="1"/>
</dbReference>
<dbReference type="EMBL" id="AEAI01003068">
    <property type="protein sequence ID" value="EGH48388.1"/>
    <property type="molecule type" value="Genomic_DNA"/>
</dbReference>
<feature type="domain" description="ATP-grasp fold RimK-type" evidence="1">
    <location>
        <begin position="15"/>
        <end position="53"/>
    </location>
</feature>
<reference evidence="2 3" key="1">
    <citation type="journal article" date="2011" name="PLoS Pathog.">
        <title>Dynamic evolution of pathogenicity revealed by sequencing and comparative genomics of 19 Pseudomonas syringae isolates.</title>
        <authorList>
            <person name="Baltrus D.A."/>
            <person name="Nishimura M.T."/>
            <person name="Romanchuk A."/>
            <person name="Chang J.H."/>
            <person name="Mukhtar M.S."/>
            <person name="Cherkis K."/>
            <person name="Roach J."/>
            <person name="Grant S.R."/>
            <person name="Jones C.D."/>
            <person name="Dangl J.L."/>
        </authorList>
    </citation>
    <scope>NUCLEOTIDE SEQUENCE [LARGE SCALE GENOMIC DNA]</scope>
    <source>
        <strain evidence="2 3">1704B</strain>
    </source>
</reference>
<dbReference type="SUPFAM" id="SSF56059">
    <property type="entry name" value="Glutathione synthetase ATP-binding domain-like"/>
    <property type="match status" value="1"/>
</dbReference>